<dbReference type="InterPro" id="IPR017941">
    <property type="entry name" value="Rieske_2Fe-2S"/>
</dbReference>
<dbReference type="AlphaFoldDB" id="A0A7T4UT01"/>
<dbReference type="Gene3D" id="2.102.10.10">
    <property type="entry name" value="Rieske [2Fe-2S] iron-sulphur domain"/>
    <property type="match status" value="1"/>
</dbReference>
<keyword evidence="1" id="KW-0001">2Fe-2S</keyword>
<keyword evidence="4" id="KW-0411">Iron-sulfur</keyword>
<dbReference type="PROSITE" id="PS51296">
    <property type="entry name" value="RIESKE"/>
    <property type="match status" value="1"/>
</dbReference>
<organism evidence="6 7">
    <name type="scientific">Spongiibacter nanhainus</name>
    <dbReference type="NCBI Taxonomy" id="2794344"/>
    <lineage>
        <taxon>Bacteria</taxon>
        <taxon>Pseudomonadati</taxon>
        <taxon>Pseudomonadota</taxon>
        <taxon>Gammaproteobacteria</taxon>
        <taxon>Cellvibrionales</taxon>
        <taxon>Spongiibacteraceae</taxon>
        <taxon>Spongiibacter</taxon>
    </lineage>
</organism>
<dbReference type="GO" id="GO:0046872">
    <property type="term" value="F:metal ion binding"/>
    <property type="evidence" value="ECO:0007669"/>
    <property type="project" value="UniProtKB-KW"/>
</dbReference>
<accession>A0A7T4UT01</accession>
<sequence>MQLVIESDGKRELIETPELKPETSVQIDAFKKDLLVVKDASGEVYAIENYCPHAIQKLADGEVIGSMIKCKKHGAVFSLVDGRCIGNERIGNLNKYSVSEVDGAIIIKL</sequence>
<dbReference type="EMBL" id="CP066167">
    <property type="protein sequence ID" value="QQD19955.1"/>
    <property type="molecule type" value="Genomic_DNA"/>
</dbReference>
<evidence type="ECO:0000313" key="6">
    <source>
        <dbReference type="EMBL" id="QQD19955.1"/>
    </source>
</evidence>
<dbReference type="RefSeq" id="WP_198571436.1">
    <property type="nucleotide sequence ID" value="NZ_CP066167.1"/>
</dbReference>
<evidence type="ECO:0000313" key="7">
    <source>
        <dbReference type="Proteomes" id="UP000596063"/>
    </source>
</evidence>
<protein>
    <submittedName>
        <fullName evidence="6">Rieske 2Fe-2S domain-containing protein</fullName>
    </submittedName>
</protein>
<gene>
    <name evidence="6" type="ORF">I6N98_09040</name>
</gene>
<dbReference type="InterPro" id="IPR036922">
    <property type="entry name" value="Rieske_2Fe-2S_sf"/>
</dbReference>
<feature type="domain" description="Rieske" evidence="5">
    <location>
        <begin position="11"/>
        <end position="107"/>
    </location>
</feature>
<proteinExistence type="predicted"/>
<reference evidence="6 7" key="1">
    <citation type="submission" date="2020-12" db="EMBL/GenBank/DDBJ databases">
        <authorList>
            <person name="Shan Y."/>
        </authorList>
    </citation>
    <scope>NUCLEOTIDE SEQUENCE [LARGE SCALE GENOMIC DNA]</scope>
    <source>
        <strain evidence="7">csc3.9</strain>
    </source>
</reference>
<evidence type="ECO:0000256" key="4">
    <source>
        <dbReference type="ARBA" id="ARBA00023014"/>
    </source>
</evidence>
<evidence type="ECO:0000256" key="2">
    <source>
        <dbReference type="ARBA" id="ARBA00022723"/>
    </source>
</evidence>
<dbReference type="CDD" id="cd03467">
    <property type="entry name" value="Rieske"/>
    <property type="match status" value="1"/>
</dbReference>
<evidence type="ECO:0000256" key="3">
    <source>
        <dbReference type="ARBA" id="ARBA00023004"/>
    </source>
</evidence>
<evidence type="ECO:0000259" key="5">
    <source>
        <dbReference type="PROSITE" id="PS51296"/>
    </source>
</evidence>
<dbReference type="KEGG" id="snan:I6N98_09040"/>
<dbReference type="Pfam" id="PF00355">
    <property type="entry name" value="Rieske"/>
    <property type="match status" value="1"/>
</dbReference>
<keyword evidence="3" id="KW-0408">Iron</keyword>
<dbReference type="SUPFAM" id="SSF50022">
    <property type="entry name" value="ISP domain"/>
    <property type="match status" value="1"/>
</dbReference>
<dbReference type="Proteomes" id="UP000596063">
    <property type="component" value="Chromosome"/>
</dbReference>
<name>A0A7T4UT01_9GAMM</name>
<evidence type="ECO:0000256" key="1">
    <source>
        <dbReference type="ARBA" id="ARBA00022714"/>
    </source>
</evidence>
<keyword evidence="2" id="KW-0479">Metal-binding</keyword>
<dbReference type="GO" id="GO:0051537">
    <property type="term" value="F:2 iron, 2 sulfur cluster binding"/>
    <property type="evidence" value="ECO:0007669"/>
    <property type="project" value="UniProtKB-KW"/>
</dbReference>
<keyword evidence="7" id="KW-1185">Reference proteome</keyword>